<feature type="region of interest" description="Disordered" evidence="1">
    <location>
        <begin position="1"/>
        <end position="34"/>
    </location>
</feature>
<evidence type="ECO:0000313" key="4">
    <source>
        <dbReference type="Proteomes" id="UP000291116"/>
    </source>
</evidence>
<keyword evidence="2" id="KW-0472">Membrane</keyword>
<organism evidence="3 4">
    <name type="scientific">Pseudo-nitzschia multistriata</name>
    <dbReference type="NCBI Taxonomy" id="183589"/>
    <lineage>
        <taxon>Eukaryota</taxon>
        <taxon>Sar</taxon>
        <taxon>Stramenopiles</taxon>
        <taxon>Ochrophyta</taxon>
        <taxon>Bacillariophyta</taxon>
        <taxon>Bacillariophyceae</taxon>
        <taxon>Bacillariophycidae</taxon>
        <taxon>Bacillariales</taxon>
        <taxon>Bacillariaceae</taxon>
        <taxon>Pseudo-nitzschia</taxon>
    </lineage>
</organism>
<dbReference type="AlphaFoldDB" id="A0A448YU94"/>
<proteinExistence type="predicted"/>
<reference evidence="3 4" key="1">
    <citation type="submission" date="2019-01" db="EMBL/GenBank/DDBJ databases">
        <authorList>
            <person name="Ferrante I. M."/>
        </authorList>
    </citation>
    <scope>NUCLEOTIDE SEQUENCE [LARGE SCALE GENOMIC DNA]</scope>
    <source>
        <strain evidence="3 4">B856</strain>
    </source>
</reference>
<keyword evidence="2" id="KW-0812">Transmembrane</keyword>
<gene>
    <name evidence="3" type="ORF">PSNMU_V1.4_AUG-EV-PASAV3_0001640</name>
</gene>
<sequence>MGLTDNDSVARNEHKKPPAAKARRQTGSRLHSKHSQAMIEYADRLTKKGPGAGKTKARRPERRTSGRAKIQKHNRALLLGSDLALGIYAVLALFLWIRELWVLNGVGVLLLAQAGDILLDWFWHMAGGHEIQQCKGWLVWWWKIGLDFATRTIEGHTLHRVLVANTLNFWNLVGKNYTLHWFGDIHKKGRASVLDRARERLEQSSENHRNFAAGLRENLEKRRNGFRKRVSG</sequence>
<evidence type="ECO:0000256" key="1">
    <source>
        <dbReference type="SAM" id="MobiDB-lite"/>
    </source>
</evidence>
<feature type="transmembrane region" description="Helical" evidence="2">
    <location>
        <begin position="76"/>
        <end position="97"/>
    </location>
</feature>
<protein>
    <submittedName>
        <fullName evidence="3">Uncharacterized protein</fullName>
    </submittedName>
</protein>
<dbReference type="Proteomes" id="UP000291116">
    <property type="component" value="Unassembled WGS sequence"/>
</dbReference>
<feature type="compositionally biased region" description="Basic residues" evidence="1">
    <location>
        <begin position="55"/>
        <end position="69"/>
    </location>
</feature>
<name>A0A448YU94_9STRA</name>
<keyword evidence="4" id="KW-1185">Reference proteome</keyword>
<feature type="region of interest" description="Disordered" evidence="1">
    <location>
        <begin position="47"/>
        <end position="69"/>
    </location>
</feature>
<feature type="compositionally biased region" description="Basic residues" evidence="1">
    <location>
        <begin position="17"/>
        <end position="34"/>
    </location>
</feature>
<accession>A0A448YU94</accession>
<evidence type="ECO:0000313" key="3">
    <source>
        <dbReference type="EMBL" id="VEU33362.1"/>
    </source>
</evidence>
<dbReference type="EMBL" id="CAACVS010000001">
    <property type="protein sequence ID" value="VEU33362.1"/>
    <property type="molecule type" value="Genomic_DNA"/>
</dbReference>
<evidence type="ECO:0000256" key="2">
    <source>
        <dbReference type="SAM" id="Phobius"/>
    </source>
</evidence>
<keyword evidence="2" id="KW-1133">Transmembrane helix</keyword>
<dbReference type="OrthoDB" id="10527408at2759"/>